<sequence>MLCYNTKERIRVTYRCVNRDLVPVWIQGRQSLPIRKCFRTQKVSLYVPLVPLHKLKYVSPEPPRLSLVSPLSMFHLYLSRTGFMLEVRLSLSGSASRSKHSLHVQQSHRSRHLQSGSPTIGRTSVSHHCYEYRHLIQQRPFHNPCSIMRVANGIIITHTPTVHLICSSMHFGGI</sequence>
<dbReference type="EMBL" id="MU006783">
    <property type="protein sequence ID" value="KAF2641454.1"/>
    <property type="molecule type" value="Genomic_DNA"/>
</dbReference>
<dbReference type="AlphaFoldDB" id="A0A6A6S5L7"/>
<evidence type="ECO:0000313" key="3">
    <source>
        <dbReference type="Proteomes" id="UP000799753"/>
    </source>
</evidence>
<protein>
    <submittedName>
        <fullName evidence="2">Uncharacterized protein</fullName>
    </submittedName>
</protein>
<evidence type="ECO:0000256" key="1">
    <source>
        <dbReference type="SAM" id="MobiDB-lite"/>
    </source>
</evidence>
<proteinExistence type="predicted"/>
<evidence type="ECO:0000313" key="2">
    <source>
        <dbReference type="EMBL" id="KAF2641454.1"/>
    </source>
</evidence>
<name>A0A6A6S5L7_9PLEO</name>
<feature type="compositionally biased region" description="Basic residues" evidence="1">
    <location>
        <begin position="100"/>
        <end position="112"/>
    </location>
</feature>
<feature type="region of interest" description="Disordered" evidence="1">
    <location>
        <begin position="100"/>
        <end position="120"/>
    </location>
</feature>
<dbReference type="Proteomes" id="UP000799753">
    <property type="component" value="Unassembled WGS sequence"/>
</dbReference>
<organism evidence="2 3">
    <name type="scientific">Massarina eburnea CBS 473.64</name>
    <dbReference type="NCBI Taxonomy" id="1395130"/>
    <lineage>
        <taxon>Eukaryota</taxon>
        <taxon>Fungi</taxon>
        <taxon>Dikarya</taxon>
        <taxon>Ascomycota</taxon>
        <taxon>Pezizomycotina</taxon>
        <taxon>Dothideomycetes</taxon>
        <taxon>Pleosporomycetidae</taxon>
        <taxon>Pleosporales</taxon>
        <taxon>Massarineae</taxon>
        <taxon>Massarinaceae</taxon>
        <taxon>Massarina</taxon>
    </lineage>
</organism>
<accession>A0A6A6S5L7</accession>
<gene>
    <name evidence="2" type="ORF">P280DRAFT_313775</name>
</gene>
<keyword evidence="3" id="KW-1185">Reference proteome</keyword>
<reference evidence="2" key="1">
    <citation type="journal article" date="2020" name="Stud. Mycol.">
        <title>101 Dothideomycetes genomes: a test case for predicting lifestyles and emergence of pathogens.</title>
        <authorList>
            <person name="Haridas S."/>
            <person name="Albert R."/>
            <person name="Binder M."/>
            <person name="Bloem J."/>
            <person name="Labutti K."/>
            <person name="Salamov A."/>
            <person name="Andreopoulos B."/>
            <person name="Baker S."/>
            <person name="Barry K."/>
            <person name="Bills G."/>
            <person name="Bluhm B."/>
            <person name="Cannon C."/>
            <person name="Castanera R."/>
            <person name="Culley D."/>
            <person name="Daum C."/>
            <person name="Ezra D."/>
            <person name="Gonzalez J."/>
            <person name="Henrissat B."/>
            <person name="Kuo A."/>
            <person name="Liang C."/>
            <person name="Lipzen A."/>
            <person name="Lutzoni F."/>
            <person name="Magnuson J."/>
            <person name="Mondo S."/>
            <person name="Nolan M."/>
            <person name="Ohm R."/>
            <person name="Pangilinan J."/>
            <person name="Park H.-J."/>
            <person name="Ramirez L."/>
            <person name="Alfaro M."/>
            <person name="Sun H."/>
            <person name="Tritt A."/>
            <person name="Yoshinaga Y."/>
            <person name="Zwiers L.-H."/>
            <person name="Turgeon B."/>
            <person name="Goodwin S."/>
            <person name="Spatafora J."/>
            <person name="Crous P."/>
            <person name="Grigoriev I."/>
        </authorList>
    </citation>
    <scope>NUCLEOTIDE SEQUENCE</scope>
    <source>
        <strain evidence="2">CBS 473.64</strain>
    </source>
</reference>